<dbReference type="InterPro" id="IPR058790">
    <property type="entry name" value="BSH_CusB"/>
</dbReference>
<evidence type="ECO:0000313" key="3">
    <source>
        <dbReference type="EMBL" id="MCE4536013.1"/>
    </source>
</evidence>
<dbReference type="SUPFAM" id="SSF111369">
    <property type="entry name" value="HlyD-like secretion proteins"/>
    <property type="match status" value="1"/>
</dbReference>
<dbReference type="EMBL" id="JAJTWT010000001">
    <property type="protein sequence ID" value="MCE4536013.1"/>
    <property type="molecule type" value="Genomic_DNA"/>
</dbReference>
<name>A0ABS8XAW7_9BURK</name>
<accession>A0ABS8XAW7</accession>
<protein>
    <submittedName>
        <fullName evidence="3">Efflux RND transporter periplasmic adaptor subunit</fullName>
    </submittedName>
</protein>
<dbReference type="RefSeq" id="WP_233388909.1">
    <property type="nucleotide sequence ID" value="NZ_JAJTWT010000001.1"/>
</dbReference>
<keyword evidence="1" id="KW-0813">Transport</keyword>
<feature type="domain" description="CusB-like barrel-sandwich hybrid" evidence="2">
    <location>
        <begin position="60"/>
        <end position="207"/>
    </location>
</feature>
<dbReference type="Gene3D" id="1.10.287.470">
    <property type="entry name" value="Helix hairpin bin"/>
    <property type="match status" value="1"/>
</dbReference>
<dbReference type="PANTHER" id="PTHR30097:SF4">
    <property type="entry name" value="SLR6042 PROTEIN"/>
    <property type="match status" value="1"/>
</dbReference>
<keyword evidence="4" id="KW-1185">Reference proteome</keyword>
<dbReference type="Gene3D" id="2.40.420.20">
    <property type="match status" value="1"/>
</dbReference>
<dbReference type="PANTHER" id="PTHR30097">
    <property type="entry name" value="CATION EFFLUX SYSTEM PROTEIN CUSB"/>
    <property type="match status" value="1"/>
</dbReference>
<dbReference type="Pfam" id="PF25919">
    <property type="entry name" value="BSH_CusB"/>
    <property type="match status" value="1"/>
</dbReference>
<evidence type="ECO:0000259" key="2">
    <source>
        <dbReference type="Pfam" id="PF25919"/>
    </source>
</evidence>
<comment type="caution">
    <text evidence="3">The sequence shown here is derived from an EMBL/GenBank/DDBJ whole genome shotgun (WGS) entry which is preliminary data.</text>
</comment>
<organism evidence="3 4">
    <name type="scientific">Pelomonas caseinilytica</name>
    <dbReference type="NCBI Taxonomy" id="2906763"/>
    <lineage>
        <taxon>Bacteria</taxon>
        <taxon>Pseudomonadati</taxon>
        <taxon>Pseudomonadota</taxon>
        <taxon>Betaproteobacteria</taxon>
        <taxon>Burkholderiales</taxon>
        <taxon>Sphaerotilaceae</taxon>
        <taxon>Roseateles</taxon>
    </lineage>
</organism>
<sequence length="355" mass="36361">MSALAGVAASASAAPTAEFAVDPAQLQALGVATQKLTAPSTAVGAPSPARVVLPPELDTVVSAPVDGVVTQVLVSAQDAVRPGQPLLRLTSPALGEMQLRLMEAGTRLQLARQTLDRERRLFDEGIIPERRVQEAQAAQRSAEAGQRQAEAALRLAGVGDATIKRVVAGGPLDDALTVPARAAGWVTALEVRPGQRVREADVLARLANPREVWLEAQLPVGSAVAAGQPVAVVGRDVSAVAQALGPLVGEGQTQTLRARVTRGASLLRPGEVVQVNVSRTAGSGWALPQAAVVHHEGQAYVFVRGARGFVATPVQLLGGAAGVAQVTGDLKAGQEVAVRAVVALKSAWLGHGGGE</sequence>
<evidence type="ECO:0000313" key="4">
    <source>
        <dbReference type="Proteomes" id="UP001201463"/>
    </source>
</evidence>
<evidence type="ECO:0000256" key="1">
    <source>
        <dbReference type="ARBA" id="ARBA00022448"/>
    </source>
</evidence>
<dbReference type="Proteomes" id="UP001201463">
    <property type="component" value="Unassembled WGS sequence"/>
</dbReference>
<reference evidence="3 4" key="1">
    <citation type="submission" date="2021-12" db="EMBL/GenBank/DDBJ databases">
        <title>Genome seq of p7.</title>
        <authorList>
            <person name="Seo T."/>
        </authorList>
    </citation>
    <scope>NUCLEOTIDE SEQUENCE [LARGE SCALE GENOMIC DNA]</scope>
    <source>
        <strain evidence="3 4">P7</strain>
    </source>
</reference>
<dbReference type="Gene3D" id="2.40.50.100">
    <property type="match status" value="2"/>
</dbReference>
<proteinExistence type="predicted"/>
<gene>
    <name evidence="3" type="ORF">LXT12_01900</name>
</gene>
<dbReference type="InterPro" id="IPR051909">
    <property type="entry name" value="MFP_Cation_Efflux"/>
</dbReference>